<dbReference type="PANTHER" id="PTHR34992">
    <property type="entry name" value="HYPHAL ANASTAMOSIS-7 PROTEIN"/>
    <property type="match status" value="1"/>
</dbReference>
<comment type="subcellular location">
    <subcellularLocation>
        <location evidence="1">Cell membrane</location>
        <topology evidence="1">Lipid-anchor</topology>
        <topology evidence="1">GPI-anchor</topology>
    </subcellularLocation>
</comment>
<feature type="signal peptide" evidence="9">
    <location>
        <begin position="1"/>
        <end position="18"/>
    </location>
</feature>
<feature type="domain" description="Copper acquisition factor BIM1-like" evidence="10">
    <location>
        <begin position="18"/>
        <end position="161"/>
    </location>
</feature>
<name>A0ABR4BZN1_9HELO</name>
<evidence type="ECO:0000313" key="12">
    <source>
        <dbReference type="Proteomes" id="UP001595075"/>
    </source>
</evidence>
<evidence type="ECO:0000256" key="7">
    <source>
        <dbReference type="ARBA" id="ARBA00023288"/>
    </source>
</evidence>
<feature type="region of interest" description="Disordered" evidence="8">
    <location>
        <begin position="174"/>
        <end position="195"/>
    </location>
</feature>
<evidence type="ECO:0000256" key="2">
    <source>
        <dbReference type="ARBA" id="ARBA00022475"/>
    </source>
</evidence>
<evidence type="ECO:0000256" key="1">
    <source>
        <dbReference type="ARBA" id="ARBA00004609"/>
    </source>
</evidence>
<evidence type="ECO:0000256" key="8">
    <source>
        <dbReference type="SAM" id="MobiDB-lite"/>
    </source>
</evidence>
<evidence type="ECO:0000256" key="4">
    <source>
        <dbReference type="ARBA" id="ARBA00022729"/>
    </source>
</evidence>
<protein>
    <recommendedName>
        <fullName evidence="10">Copper acquisition factor BIM1-like domain-containing protein</fullName>
    </recommendedName>
</protein>
<dbReference type="CDD" id="cd21176">
    <property type="entry name" value="LPMO_auxiliary-like"/>
    <property type="match status" value="1"/>
</dbReference>
<accession>A0ABR4BZN1</accession>
<evidence type="ECO:0000313" key="11">
    <source>
        <dbReference type="EMBL" id="KAL2062581.1"/>
    </source>
</evidence>
<evidence type="ECO:0000256" key="9">
    <source>
        <dbReference type="SAM" id="SignalP"/>
    </source>
</evidence>
<evidence type="ECO:0000259" key="10">
    <source>
        <dbReference type="Pfam" id="PF20238"/>
    </source>
</evidence>
<sequence length="436" mass="47624">MFTTSIASALCLASLATAHFTVDYPEMRGDSFAEGASQYVYPCAGVNQTARTNRTLWPLDGGSVKLDLHHKWTYLFINLGIGAEYPSFNISLTPSLLNQTGNGTLCIPKVPLPANIKPTNGQQASVQIVTGGANGVALYNCADITFSSNATTLSGDACVNSPGVAVAVVTANGTAPSSTTNTTNPASETTKSNGVLHSSSMMTTGVFAGLGAIVIMLNRFSDFESRLKYIRASRDAPIGHFFLTSMESFCKYMLQKLFYFSQRRLVPLQLQQPQIRTSLNYIDLFHNMKPIGPENMQLKRLHARFAIELEVDKLGQARGLALAILEVSRVKPMSVGDRKLKKSDKLSLPLVRKLSLARAEKAVVEKIEEKTHEDDELHATDGTEAMGGEKVVKEDFSKREHIWAAKIAEHACRKKVKLKDLESARQMVGTLSRPLL</sequence>
<gene>
    <name evidence="11" type="ORF">VTL71DRAFT_5653</name>
</gene>
<keyword evidence="7" id="KW-0449">Lipoprotein</keyword>
<keyword evidence="3" id="KW-0336">GPI-anchor</keyword>
<dbReference type="Proteomes" id="UP001595075">
    <property type="component" value="Unassembled WGS sequence"/>
</dbReference>
<organism evidence="11 12">
    <name type="scientific">Oculimacula yallundae</name>
    <dbReference type="NCBI Taxonomy" id="86028"/>
    <lineage>
        <taxon>Eukaryota</taxon>
        <taxon>Fungi</taxon>
        <taxon>Dikarya</taxon>
        <taxon>Ascomycota</taxon>
        <taxon>Pezizomycotina</taxon>
        <taxon>Leotiomycetes</taxon>
        <taxon>Helotiales</taxon>
        <taxon>Ploettnerulaceae</taxon>
        <taxon>Oculimacula</taxon>
    </lineage>
</organism>
<feature type="chain" id="PRO_5046028031" description="Copper acquisition factor BIM1-like domain-containing protein" evidence="9">
    <location>
        <begin position="19"/>
        <end position="436"/>
    </location>
</feature>
<proteinExistence type="predicted"/>
<dbReference type="InterPro" id="IPR046936">
    <property type="entry name" value="BIM1-like"/>
</dbReference>
<keyword evidence="2" id="KW-1003">Cell membrane</keyword>
<reference evidence="11 12" key="1">
    <citation type="journal article" date="2024" name="Commun. Biol.">
        <title>Comparative genomic analysis of thermophilic fungi reveals convergent evolutionary adaptations and gene losses.</title>
        <authorList>
            <person name="Steindorff A.S."/>
            <person name="Aguilar-Pontes M.V."/>
            <person name="Robinson A.J."/>
            <person name="Andreopoulos B."/>
            <person name="LaButti K."/>
            <person name="Kuo A."/>
            <person name="Mondo S."/>
            <person name="Riley R."/>
            <person name="Otillar R."/>
            <person name="Haridas S."/>
            <person name="Lipzen A."/>
            <person name="Grimwood J."/>
            <person name="Schmutz J."/>
            <person name="Clum A."/>
            <person name="Reid I.D."/>
            <person name="Moisan M.C."/>
            <person name="Butler G."/>
            <person name="Nguyen T.T.M."/>
            <person name="Dewar K."/>
            <person name="Conant G."/>
            <person name="Drula E."/>
            <person name="Henrissat B."/>
            <person name="Hansel C."/>
            <person name="Singer S."/>
            <person name="Hutchinson M.I."/>
            <person name="de Vries R.P."/>
            <person name="Natvig D.O."/>
            <person name="Powell A.J."/>
            <person name="Tsang A."/>
            <person name="Grigoriev I.V."/>
        </authorList>
    </citation>
    <scope>NUCLEOTIDE SEQUENCE [LARGE SCALE GENOMIC DNA]</scope>
    <source>
        <strain evidence="11 12">CBS 494.80</strain>
    </source>
</reference>
<keyword evidence="5" id="KW-0472">Membrane</keyword>
<keyword evidence="6" id="KW-0325">Glycoprotein</keyword>
<evidence type="ECO:0000256" key="6">
    <source>
        <dbReference type="ARBA" id="ARBA00023180"/>
    </source>
</evidence>
<keyword evidence="4 9" id="KW-0732">Signal</keyword>
<comment type="caution">
    <text evidence="11">The sequence shown here is derived from an EMBL/GenBank/DDBJ whole genome shotgun (WGS) entry which is preliminary data.</text>
</comment>
<dbReference type="Pfam" id="PF20238">
    <property type="entry name" value="BIM1-like_dom"/>
    <property type="match status" value="1"/>
</dbReference>
<dbReference type="InterPro" id="IPR046530">
    <property type="entry name" value="BIM1-like_dom"/>
</dbReference>
<dbReference type="EMBL" id="JAZHXI010000016">
    <property type="protein sequence ID" value="KAL2062581.1"/>
    <property type="molecule type" value="Genomic_DNA"/>
</dbReference>
<evidence type="ECO:0000256" key="5">
    <source>
        <dbReference type="ARBA" id="ARBA00023136"/>
    </source>
</evidence>
<keyword evidence="12" id="KW-1185">Reference proteome</keyword>
<feature type="compositionally biased region" description="Low complexity" evidence="8">
    <location>
        <begin position="174"/>
        <end position="190"/>
    </location>
</feature>
<dbReference type="PANTHER" id="PTHR34992:SF2">
    <property type="entry name" value="COPPER ACQUISITION FACTOR BIM1-LIKE DOMAIN-CONTAINING PROTEIN"/>
    <property type="match status" value="1"/>
</dbReference>
<evidence type="ECO:0000256" key="3">
    <source>
        <dbReference type="ARBA" id="ARBA00022622"/>
    </source>
</evidence>